<dbReference type="Proteomes" id="UP000316968">
    <property type="component" value="Chromosome"/>
</dbReference>
<dbReference type="KEGG" id="saca:FFV09_14780"/>
<proteinExistence type="predicted"/>
<keyword evidence="2" id="KW-1185">Reference proteome</keyword>
<name>A0A4Y6UXY1_SACBS</name>
<evidence type="ECO:0000313" key="1">
    <source>
        <dbReference type="EMBL" id="QDH21994.1"/>
    </source>
</evidence>
<dbReference type="AlphaFoldDB" id="A0A4Y6UXY1"/>
<reference evidence="1 2" key="1">
    <citation type="submission" date="2019-06" db="EMBL/GenBank/DDBJ databases">
        <title>Saccharibacillus brassicae sp. nov., an endophytic bacterium isolated from Chinese cabbage seeds (Brassica pekinensis).</title>
        <authorList>
            <person name="Jiang L."/>
            <person name="Lee J."/>
            <person name="Kim S.W."/>
        </authorList>
    </citation>
    <scope>NUCLEOTIDE SEQUENCE [LARGE SCALE GENOMIC DNA]</scope>
    <source>
        <strain evidence="2">KCTC 43072 / ATSA2</strain>
    </source>
</reference>
<dbReference type="RefSeq" id="WP_141448538.1">
    <property type="nucleotide sequence ID" value="NZ_CP041217.1"/>
</dbReference>
<dbReference type="EMBL" id="CP041217">
    <property type="protein sequence ID" value="QDH21994.1"/>
    <property type="molecule type" value="Genomic_DNA"/>
</dbReference>
<organism evidence="1 2">
    <name type="scientific">Saccharibacillus brassicae</name>
    <dbReference type="NCBI Taxonomy" id="2583377"/>
    <lineage>
        <taxon>Bacteria</taxon>
        <taxon>Bacillati</taxon>
        <taxon>Bacillota</taxon>
        <taxon>Bacilli</taxon>
        <taxon>Bacillales</taxon>
        <taxon>Paenibacillaceae</taxon>
        <taxon>Saccharibacillus</taxon>
    </lineage>
</organism>
<dbReference type="OrthoDB" id="2675667at2"/>
<gene>
    <name evidence="1" type="ORF">FFV09_14780</name>
</gene>
<accession>A0A4Y6UXY1</accession>
<sequence length="517" mass="60373">MGRSRALHKFMVDTCDFQFDFMEIYKEWSLKAILKAVDTGQPLRDACFYLGLDTELIEQEVKIHALRQLYEEQSHFTVREIDLMTQYADHTLFGYEIGDLLEEMMFMDPRAWLGSFENSILYLNDQGIGAGAFPSSSELSDRQKEDAVNRLCAESLPLEFDAGLSTPERDAKLRWKWSEIGRRHGSGYRFFERFVRQDLLLRPHPNDIAKENRRERLREQHAYFRSVLHDLANGQKTARDLELYESKWSTYYLEFAAAYISHAATRSDDHEDDEDFDPALDKRKWAAIVKIASLFTLVKSHNLRRLLLRNLVQDVPFNFDEAAELIGVEYSDYKMNFLEPETVKEDRPALYMIILLTAEFALRPYLRDRLHEAGLYFGDKALDVTQEIEDGDEEELTVLKRRLIPLMLLRDLYSEEIQDVWNPESITAMFDDPLPDSEEIFLNLYKWTHKLNKANDEGKLFGAATREFLSYGSHRIMNTAVGLINGVEPFEQAFKKFVGIKPRDLDVADLEKMMDWL</sequence>
<evidence type="ECO:0000313" key="2">
    <source>
        <dbReference type="Proteomes" id="UP000316968"/>
    </source>
</evidence>
<protein>
    <submittedName>
        <fullName evidence="1">Uncharacterized protein</fullName>
    </submittedName>
</protein>